<comment type="function">
    <text evidence="8 10">Molecular chaperone. Has ATPase activity.</text>
</comment>
<feature type="binding site" evidence="11">
    <location>
        <position position="160"/>
    </location>
    <ligand>
        <name>ATP</name>
        <dbReference type="ChEBI" id="CHEBI:30616"/>
    </ligand>
</feature>
<dbReference type="FunFam" id="3.30.230.80:FF:000002">
    <property type="entry name" value="Molecular chaperone HtpG"/>
    <property type="match status" value="1"/>
</dbReference>
<dbReference type="AlphaFoldDB" id="A0A239GG94"/>
<gene>
    <name evidence="10" type="primary">htpG</name>
    <name evidence="14" type="ORF">SAMN06265795_10515</name>
</gene>
<keyword evidence="15" id="KW-1185">Reference proteome</keyword>
<keyword evidence="3 10" id="KW-0963">Cytoplasm</keyword>
<dbReference type="SUPFAM" id="SSF55874">
    <property type="entry name" value="ATPase domain of HSP90 chaperone/DNA topoisomerase II/histidine kinase"/>
    <property type="match status" value="1"/>
</dbReference>
<proteinExistence type="inferred from homology"/>
<evidence type="ECO:0000256" key="4">
    <source>
        <dbReference type="ARBA" id="ARBA00022741"/>
    </source>
</evidence>
<dbReference type="FunFam" id="3.30.565.10:FF:000009">
    <property type="entry name" value="Molecular chaperone HtpG"/>
    <property type="match status" value="1"/>
</dbReference>
<evidence type="ECO:0000256" key="6">
    <source>
        <dbReference type="ARBA" id="ARBA00023016"/>
    </source>
</evidence>
<dbReference type="InterPro" id="IPR036890">
    <property type="entry name" value="HATPase_C_sf"/>
</dbReference>
<comment type="caution">
    <text evidence="10">Lacks conserved residue(s) required for the propagation of feature annotation.</text>
</comment>
<reference evidence="14 15" key="1">
    <citation type="submission" date="2017-06" db="EMBL/GenBank/DDBJ databases">
        <authorList>
            <person name="Kim H.J."/>
            <person name="Triplett B.A."/>
        </authorList>
    </citation>
    <scope>NUCLEOTIDE SEQUENCE [LARGE SCALE GENOMIC DNA]</scope>
    <source>
        <strain evidence="14 15">U15</strain>
    </source>
</reference>
<keyword evidence="6 10" id="KW-0346">Stress response</keyword>
<dbReference type="Gene3D" id="3.40.50.11260">
    <property type="match status" value="1"/>
</dbReference>
<dbReference type="GO" id="GO:0005737">
    <property type="term" value="C:cytoplasm"/>
    <property type="evidence" value="ECO:0007669"/>
    <property type="project" value="UniProtKB-SubCell"/>
</dbReference>
<dbReference type="InterPro" id="IPR020575">
    <property type="entry name" value="Hsp90_N"/>
</dbReference>
<feature type="binding site" evidence="11">
    <location>
        <position position="141"/>
    </location>
    <ligand>
        <name>ATP</name>
        <dbReference type="ChEBI" id="CHEBI:30616"/>
    </ligand>
</feature>
<organism evidence="14 15">
    <name type="scientific">Noviherbaspirillum humi</name>
    <dbReference type="NCBI Taxonomy" id="1688639"/>
    <lineage>
        <taxon>Bacteria</taxon>
        <taxon>Pseudomonadati</taxon>
        <taxon>Pseudomonadota</taxon>
        <taxon>Betaproteobacteria</taxon>
        <taxon>Burkholderiales</taxon>
        <taxon>Oxalobacteraceae</taxon>
        <taxon>Noviherbaspirillum</taxon>
    </lineage>
</organism>
<dbReference type="InterPro" id="IPR037196">
    <property type="entry name" value="HSP90_C"/>
</dbReference>
<protein>
    <recommendedName>
        <fullName evidence="9 10">Chaperone protein HtpG</fullName>
    </recommendedName>
    <alternativeName>
        <fullName evidence="10">Heat shock protein HtpG</fullName>
    </alternativeName>
    <alternativeName>
        <fullName evidence="10">High temperature protein G</fullName>
    </alternativeName>
</protein>
<dbReference type="GO" id="GO:0005524">
    <property type="term" value="F:ATP binding"/>
    <property type="evidence" value="ECO:0007669"/>
    <property type="project" value="UniProtKB-UniRule"/>
</dbReference>
<feature type="region of interest" description="C" evidence="10">
    <location>
        <begin position="623"/>
        <end position="696"/>
    </location>
</feature>
<dbReference type="SMART" id="SM00387">
    <property type="entry name" value="HATPase_c"/>
    <property type="match status" value="1"/>
</dbReference>
<dbReference type="Gene3D" id="1.20.120.790">
    <property type="entry name" value="Heat shock protein 90, C-terminal domain"/>
    <property type="match status" value="1"/>
</dbReference>
<accession>A0A239GG94</accession>
<dbReference type="InterPro" id="IPR020568">
    <property type="entry name" value="Ribosomal_Su5_D2-typ_SF"/>
</dbReference>
<dbReference type="Gene3D" id="3.30.565.10">
    <property type="entry name" value="Histidine kinase-like ATPase, C-terminal domain"/>
    <property type="match status" value="1"/>
</dbReference>
<evidence type="ECO:0000256" key="5">
    <source>
        <dbReference type="ARBA" id="ARBA00022840"/>
    </source>
</evidence>
<evidence type="ECO:0000256" key="10">
    <source>
        <dbReference type="HAMAP-Rule" id="MF_00505"/>
    </source>
</evidence>
<evidence type="ECO:0000259" key="13">
    <source>
        <dbReference type="SMART" id="SM00387"/>
    </source>
</evidence>
<dbReference type="GO" id="GO:0051082">
    <property type="term" value="F:unfolded protein binding"/>
    <property type="evidence" value="ECO:0007669"/>
    <property type="project" value="UniProtKB-UniRule"/>
</dbReference>
<dbReference type="PRINTS" id="PR00775">
    <property type="entry name" value="HEATSHOCK90"/>
</dbReference>
<name>A0A239GG94_9BURK</name>
<keyword evidence="5 10" id="KW-0067">ATP-binding</keyword>
<comment type="subcellular location">
    <subcellularLocation>
        <location evidence="1 10">Cytoplasm</location>
    </subcellularLocation>
</comment>
<comment type="subunit">
    <text evidence="10">Homodimer.</text>
</comment>
<dbReference type="GO" id="GO:0016887">
    <property type="term" value="F:ATP hydrolysis activity"/>
    <property type="evidence" value="ECO:0007669"/>
    <property type="project" value="InterPro"/>
</dbReference>
<dbReference type="PANTHER" id="PTHR11528">
    <property type="entry name" value="HEAT SHOCK PROTEIN 90 FAMILY MEMBER"/>
    <property type="match status" value="1"/>
</dbReference>
<feature type="binding site" evidence="11">
    <location>
        <position position="235"/>
    </location>
    <ligand>
        <name>ATP</name>
        <dbReference type="ChEBI" id="CHEBI:30616"/>
    </ligand>
</feature>
<dbReference type="InterPro" id="IPR003594">
    <property type="entry name" value="HATPase_dom"/>
</dbReference>
<dbReference type="HAMAP" id="MF_00505">
    <property type="entry name" value="HSP90"/>
    <property type="match status" value="1"/>
</dbReference>
<dbReference type="Pfam" id="PF00183">
    <property type="entry name" value="HSP90"/>
    <property type="match status" value="1"/>
</dbReference>
<dbReference type="SUPFAM" id="SSF110942">
    <property type="entry name" value="HSP90 C-terminal domain"/>
    <property type="match status" value="1"/>
</dbReference>
<dbReference type="Pfam" id="PF13589">
    <property type="entry name" value="HATPase_c_3"/>
    <property type="match status" value="1"/>
</dbReference>
<dbReference type="InterPro" id="IPR001404">
    <property type="entry name" value="Hsp90_fam"/>
</dbReference>
<evidence type="ECO:0000256" key="8">
    <source>
        <dbReference type="ARBA" id="ARBA00058590"/>
    </source>
</evidence>
<dbReference type="EMBL" id="FZOT01000005">
    <property type="protein sequence ID" value="SNS68217.1"/>
    <property type="molecule type" value="Genomic_DNA"/>
</dbReference>
<feature type="coiled-coil region" evidence="12">
    <location>
        <begin position="559"/>
        <end position="591"/>
    </location>
</feature>
<keyword evidence="7 10" id="KW-0143">Chaperone</keyword>
<feature type="binding site" evidence="11">
    <location>
        <position position="401"/>
    </location>
    <ligand>
        <name>ATP</name>
        <dbReference type="ChEBI" id="CHEBI:30616"/>
    </ligand>
</feature>
<dbReference type="SUPFAM" id="SSF54211">
    <property type="entry name" value="Ribosomal protein S5 domain 2-like"/>
    <property type="match status" value="1"/>
</dbReference>
<feature type="region of interest" description="A; substrate-binding" evidence="10">
    <location>
        <begin position="1"/>
        <end position="401"/>
    </location>
</feature>
<feature type="domain" description="Histidine kinase/HSP90-like ATPase" evidence="13">
    <location>
        <begin position="88"/>
        <end position="245"/>
    </location>
</feature>
<evidence type="ECO:0000256" key="2">
    <source>
        <dbReference type="ARBA" id="ARBA00008239"/>
    </source>
</evidence>
<evidence type="ECO:0000256" key="3">
    <source>
        <dbReference type="ARBA" id="ARBA00022490"/>
    </source>
</evidence>
<evidence type="ECO:0000256" key="7">
    <source>
        <dbReference type="ARBA" id="ARBA00023186"/>
    </source>
</evidence>
<evidence type="ECO:0000256" key="12">
    <source>
        <dbReference type="SAM" id="Coils"/>
    </source>
</evidence>
<dbReference type="PIRSF" id="PIRSF002583">
    <property type="entry name" value="Hsp90"/>
    <property type="match status" value="1"/>
</dbReference>
<feature type="binding site" evidence="11">
    <location>
        <position position="146"/>
    </location>
    <ligand>
        <name>ATP</name>
        <dbReference type="ChEBI" id="CHEBI:30616"/>
    </ligand>
</feature>
<evidence type="ECO:0000313" key="15">
    <source>
        <dbReference type="Proteomes" id="UP000198284"/>
    </source>
</evidence>
<feature type="binding site" evidence="11">
    <location>
        <begin position="161"/>
        <end position="162"/>
    </location>
    <ligand>
        <name>ATP</name>
        <dbReference type="ChEBI" id="CHEBI:30616"/>
    </ligand>
</feature>
<comment type="similarity">
    <text evidence="2 10">Belongs to the heat shock protein 90 family.</text>
</comment>
<dbReference type="GO" id="GO:0140662">
    <property type="term" value="F:ATP-dependent protein folding chaperone"/>
    <property type="evidence" value="ECO:0007669"/>
    <property type="project" value="InterPro"/>
</dbReference>
<evidence type="ECO:0000256" key="9">
    <source>
        <dbReference type="ARBA" id="ARBA00070675"/>
    </source>
</evidence>
<feature type="binding site" evidence="11">
    <location>
        <position position="95"/>
    </location>
    <ligand>
        <name>ATP</name>
        <dbReference type="ChEBI" id="CHEBI:30616"/>
    </ligand>
</feature>
<sequence>MAHSLAARHPGAPENVSRLHLSSLEKANGVPICANIAIPAMGMARNPFKHTNLQPIEEKMAASEKQTMGFQAEVEQLLQLMIHSLYSNKEIFLRELISNASDAADKLRFEAINNAELYENDGELRIRVTFDKAAHTITISDNGIGMSRDEAIQHLGTIAKSGTKEFFSKLSGDQQKDAALIGQFGVGFYSAFIVADRITVETRRAGLPAAEGVRWESGGEGDFSVETIDKPSRGTDIVLHLREGEDEFLSSWRLKSIVRKYSDHISLPIQMHKEEWDEEKKETVIRDEFETVNQASALWSRSKSDITPEQYEEFYKHVAHDYEAPLAYTHNRVEGRSEYTQLLYVPARAPFDLWDRNKRGGIKLYVKRVFIMDDAEQLMPVYLRFVKGVIDSADLPLNVSREILQESRDVKAIREGSTKRVLGLLEELANSDDQAQKDKYATFWTEFGQVLKEGIGEDAANKERIAKLLRFASTQNDSDAQTVSFDDYIGRMKEGQDKIYYVTADSYVAAKNSPHLEIFRKKGVEVLLLTDRVDEWMLSFLHEVEGKELVSVAKGDLDLGKLEDEAEKKQHEETEAEYKDLVEKMKASLADKAKDVRVTFRLTDSPACLVADEHELSGNLVRMLKAAGQKAPDSKPILEINPNHALVQRLKYEEAKFGDWSHILFDQAMLAEGGSLEDPAGFVKRLNDMLLGMAVR</sequence>
<feature type="binding site" evidence="11">
    <location>
        <position position="99"/>
    </location>
    <ligand>
        <name>ATP</name>
        <dbReference type="ChEBI" id="CHEBI:30616"/>
    </ligand>
</feature>
<dbReference type="NCBIfam" id="NF003555">
    <property type="entry name" value="PRK05218.1"/>
    <property type="match status" value="1"/>
</dbReference>
<dbReference type="PROSITE" id="PS00298">
    <property type="entry name" value="HSP90"/>
    <property type="match status" value="1"/>
</dbReference>
<dbReference type="Proteomes" id="UP000198284">
    <property type="component" value="Unassembled WGS sequence"/>
</dbReference>
<evidence type="ECO:0000256" key="11">
    <source>
        <dbReference type="PIRSR" id="PIRSR002583-1"/>
    </source>
</evidence>
<evidence type="ECO:0000256" key="1">
    <source>
        <dbReference type="ARBA" id="ARBA00004496"/>
    </source>
</evidence>
<dbReference type="Gene3D" id="3.30.230.80">
    <property type="match status" value="1"/>
</dbReference>
<keyword evidence="4 10" id="KW-0547">Nucleotide-binding</keyword>
<keyword evidence="12" id="KW-0175">Coiled coil</keyword>
<dbReference type="InterPro" id="IPR019805">
    <property type="entry name" value="Heat_shock_protein_90_CS"/>
</dbReference>
<evidence type="ECO:0000313" key="14">
    <source>
        <dbReference type="EMBL" id="SNS68217.1"/>
    </source>
</evidence>
<feature type="binding site" evidence="11">
    <location>
        <begin position="183"/>
        <end position="188"/>
    </location>
    <ligand>
        <name>ATP</name>
        <dbReference type="ChEBI" id="CHEBI:30616"/>
    </ligand>
</feature>
<dbReference type="CDD" id="cd16927">
    <property type="entry name" value="HATPase_Hsp90-like"/>
    <property type="match status" value="1"/>
</dbReference>